<keyword evidence="5" id="KW-1185">Reference proteome</keyword>
<dbReference type="CDD" id="cd09019">
    <property type="entry name" value="galactose_mutarotase_like"/>
    <property type="match status" value="1"/>
</dbReference>
<dbReference type="GO" id="GO:0030246">
    <property type="term" value="F:carbohydrate binding"/>
    <property type="evidence" value="ECO:0007669"/>
    <property type="project" value="InterPro"/>
</dbReference>
<dbReference type="PROSITE" id="PS00545">
    <property type="entry name" value="ALDOSE_1_EPIMERASE"/>
    <property type="match status" value="1"/>
</dbReference>
<gene>
    <name evidence="4" type="ORF">E0L32_002775</name>
</gene>
<dbReference type="InParanoid" id="A0A507BFY0"/>
<dbReference type="PANTHER" id="PTHR10091">
    <property type="entry name" value="ALDOSE-1-EPIMERASE"/>
    <property type="match status" value="1"/>
</dbReference>
<dbReference type="PANTHER" id="PTHR10091:SF0">
    <property type="entry name" value="GALACTOSE MUTAROTASE"/>
    <property type="match status" value="1"/>
</dbReference>
<dbReference type="GO" id="GO:0006006">
    <property type="term" value="P:glucose metabolic process"/>
    <property type="evidence" value="ECO:0007669"/>
    <property type="project" value="TreeGrafter"/>
</dbReference>
<evidence type="ECO:0000313" key="4">
    <source>
        <dbReference type="EMBL" id="TPX18266.1"/>
    </source>
</evidence>
<dbReference type="OrthoDB" id="274691at2759"/>
<sequence length="342" mass="36835">MADAPFVFLPLGAIIQSINVGGINIVQGFPSAAEYQSHNSPYFGETIGRVANRIAGAKINSINGGKSYPLAANNGTNNLHGGNVGWGKKIWNGPKPVGIRPIPGLDGLEGGESVEFTLRSEDGEEGFPGTLDVKVIYTTATQKVNGKTAYVLGIEYEAELVDGADETVINMTNHSYFNLSGEPTIEGTTVELVTDQHLPLDEAGIPLRGPEAPFPGTKVNAPFTLTATEPNIDDCFVVNVKSETVPIDTRSEPLTRLAAASHPKTNIHLEVYSTEPAFQFYTGKHIDVPAVAGVPARINRSGFCVEPGRYVNAINVPEWKNQALLKKGEKYGCRTVYRVWQE</sequence>
<dbReference type="Gene3D" id="2.70.98.10">
    <property type="match status" value="1"/>
</dbReference>
<dbReference type="GO" id="GO:0033499">
    <property type="term" value="P:galactose catabolic process via UDP-galactose, Leloir pathway"/>
    <property type="evidence" value="ECO:0007669"/>
    <property type="project" value="TreeGrafter"/>
</dbReference>
<dbReference type="AlphaFoldDB" id="A0A507BFY0"/>
<comment type="caution">
    <text evidence="4">The sequence shown here is derived from an EMBL/GenBank/DDBJ whole genome shotgun (WGS) entry which is preliminary data.</text>
</comment>
<evidence type="ECO:0008006" key="6">
    <source>
        <dbReference type="Google" id="ProtNLM"/>
    </source>
</evidence>
<dbReference type="SUPFAM" id="SSF74650">
    <property type="entry name" value="Galactose mutarotase-like"/>
    <property type="match status" value="1"/>
</dbReference>
<keyword evidence="2" id="KW-0413">Isomerase</keyword>
<dbReference type="Pfam" id="PF01263">
    <property type="entry name" value="Aldose_epim"/>
    <property type="match status" value="1"/>
</dbReference>
<evidence type="ECO:0000256" key="2">
    <source>
        <dbReference type="ARBA" id="ARBA00023235"/>
    </source>
</evidence>
<dbReference type="RefSeq" id="XP_030999977.1">
    <property type="nucleotide sequence ID" value="XM_031137001.1"/>
</dbReference>
<dbReference type="GO" id="GO:0004034">
    <property type="term" value="F:aldose 1-epimerase activity"/>
    <property type="evidence" value="ECO:0007669"/>
    <property type="project" value="TreeGrafter"/>
</dbReference>
<dbReference type="InterPro" id="IPR008183">
    <property type="entry name" value="Aldose_1/G6P_1-epimerase"/>
</dbReference>
<reference evidence="4 5" key="1">
    <citation type="submission" date="2019-06" db="EMBL/GenBank/DDBJ databases">
        <title>Draft genome sequence of the filamentous fungus Phialemoniopsis curvata isolated from diesel fuel.</title>
        <authorList>
            <person name="Varaljay V.A."/>
            <person name="Lyon W.J."/>
            <person name="Crouch A.L."/>
            <person name="Drake C.E."/>
            <person name="Hollomon J.M."/>
            <person name="Nadeau L.J."/>
            <person name="Nunn H.S."/>
            <person name="Stevenson B.S."/>
            <person name="Bojanowski C.L."/>
            <person name="Crookes-Goodson W.J."/>
        </authorList>
    </citation>
    <scope>NUCLEOTIDE SEQUENCE [LARGE SCALE GENOMIC DNA]</scope>
    <source>
        <strain evidence="4 5">D216</strain>
    </source>
</reference>
<dbReference type="GeneID" id="41970222"/>
<keyword evidence="3" id="KW-0119">Carbohydrate metabolism</keyword>
<name>A0A507BFY0_9PEZI</name>
<evidence type="ECO:0000313" key="5">
    <source>
        <dbReference type="Proteomes" id="UP000319257"/>
    </source>
</evidence>
<evidence type="ECO:0000256" key="3">
    <source>
        <dbReference type="ARBA" id="ARBA00023277"/>
    </source>
</evidence>
<dbReference type="InterPro" id="IPR047215">
    <property type="entry name" value="Galactose_mutarotase-like"/>
</dbReference>
<dbReference type="InterPro" id="IPR014718">
    <property type="entry name" value="GH-type_carb-bd"/>
</dbReference>
<dbReference type="EMBL" id="SKBQ01000011">
    <property type="protein sequence ID" value="TPX18266.1"/>
    <property type="molecule type" value="Genomic_DNA"/>
</dbReference>
<dbReference type="InterPro" id="IPR018052">
    <property type="entry name" value="Ald1_epimerase_CS"/>
</dbReference>
<dbReference type="InterPro" id="IPR011013">
    <property type="entry name" value="Gal_mutarotase_sf_dom"/>
</dbReference>
<dbReference type="Proteomes" id="UP000319257">
    <property type="component" value="Unassembled WGS sequence"/>
</dbReference>
<accession>A0A507BFY0</accession>
<evidence type="ECO:0000256" key="1">
    <source>
        <dbReference type="ARBA" id="ARBA00006206"/>
    </source>
</evidence>
<dbReference type="FunCoup" id="A0A507BFY0">
    <property type="interactions" value="730"/>
</dbReference>
<protein>
    <recommendedName>
        <fullName evidence="6">Aldose 1-epimerase</fullName>
    </recommendedName>
</protein>
<proteinExistence type="inferred from homology"/>
<comment type="similarity">
    <text evidence="1">Belongs to the aldose epimerase family.</text>
</comment>
<organism evidence="4 5">
    <name type="scientific">Thyridium curvatum</name>
    <dbReference type="NCBI Taxonomy" id="1093900"/>
    <lineage>
        <taxon>Eukaryota</taxon>
        <taxon>Fungi</taxon>
        <taxon>Dikarya</taxon>
        <taxon>Ascomycota</taxon>
        <taxon>Pezizomycotina</taxon>
        <taxon>Sordariomycetes</taxon>
        <taxon>Sordariomycetidae</taxon>
        <taxon>Thyridiales</taxon>
        <taxon>Thyridiaceae</taxon>
        <taxon>Thyridium</taxon>
    </lineage>
</organism>
<dbReference type="STRING" id="1093900.A0A507BFY0"/>